<dbReference type="InterPro" id="IPR015795">
    <property type="entry name" value="Pyrv_Knase_C"/>
</dbReference>
<organism evidence="2 3">
    <name type="scientific">Bartonella vinsonii subsp. arupensis Pm136co</name>
    <dbReference type="NCBI Taxonomy" id="1094561"/>
    <lineage>
        <taxon>Bacteria</taxon>
        <taxon>Pseudomonadati</taxon>
        <taxon>Pseudomonadota</taxon>
        <taxon>Alphaproteobacteria</taxon>
        <taxon>Hyphomicrobiales</taxon>
        <taxon>Bartonellaceae</taxon>
        <taxon>Bartonella</taxon>
    </lineage>
</organism>
<sequence>MEIKRYKSLGNESFDDIGEWIRHFSIFNCNIIYVFGSFGYIKGIVRPIVTLSPRMKTARRLALVWGLHCVVAQDARDLEDMVDRAAAIAFQEGFCQGGDRFLVTAGVPLGTPGATNLLRIATVSQDGTQAV</sequence>
<dbReference type="Gene3D" id="3.40.1380.20">
    <property type="entry name" value="Pyruvate kinase, C-terminal domain"/>
    <property type="match status" value="1"/>
</dbReference>
<evidence type="ECO:0000313" key="3">
    <source>
        <dbReference type="Proteomes" id="UP000008948"/>
    </source>
</evidence>
<dbReference type="Proteomes" id="UP000008948">
    <property type="component" value="Unassembled WGS sequence"/>
</dbReference>
<name>A0ABN0GQ02_BARVI</name>
<evidence type="ECO:0000313" key="2">
    <source>
        <dbReference type="EMBL" id="EJF98371.1"/>
    </source>
</evidence>
<protein>
    <recommendedName>
        <fullName evidence="1">Pyruvate kinase C-terminal domain-containing protein</fullName>
    </recommendedName>
</protein>
<gene>
    <name evidence="2" type="ORF">MEI_00870</name>
</gene>
<feature type="domain" description="Pyruvate kinase C-terminal" evidence="1">
    <location>
        <begin position="47"/>
        <end position="120"/>
    </location>
</feature>
<dbReference type="EMBL" id="AIMH01000016">
    <property type="protein sequence ID" value="EJF98371.1"/>
    <property type="molecule type" value="Genomic_DNA"/>
</dbReference>
<proteinExistence type="predicted"/>
<dbReference type="SUPFAM" id="SSF52935">
    <property type="entry name" value="PK C-terminal domain-like"/>
    <property type="match status" value="1"/>
</dbReference>
<comment type="caution">
    <text evidence="2">The sequence shown here is derived from an EMBL/GenBank/DDBJ whole genome shotgun (WGS) entry which is preliminary data.</text>
</comment>
<evidence type="ECO:0000259" key="1">
    <source>
        <dbReference type="Pfam" id="PF02887"/>
    </source>
</evidence>
<keyword evidence="3" id="KW-1185">Reference proteome</keyword>
<dbReference type="Pfam" id="PF02887">
    <property type="entry name" value="PK_C"/>
    <property type="match status" value="1"/>
</dbReference>
<accession>A0ABN0GQ02</accession>
<reference evidence="2 3" key="1">
    <citation type="submission" date="2012-03" db="EMBL/GenBank/DDBJ databases">
        <title>The Genome Sequence of Bartonella vinsonii subsp. arupensis str. Pm136co.</title>
        <authorList>
            <consortium name="The Broad Institute Genome Sequencing Platform"/>
            <consortium name="The Broad Institute Genome Sequencing Center for Infectious Disease"/>
            <person name="Feldgarden M."/>
            <person name="Kirby J."/>
            <person name="Kosoy M."/>
            <person name="Birtles R."/>
            <person name="Probert W.S."/>
            <person name="Chiaraviglio L."/>
            <person name="Young S.K."/>
            <person name="Zeng Q."/>
            <person name="Gargeya S."/>
            <person name="Fitzgerald M."/>
            <person name="Haas B."/>
            <person name="Abouelleil A."/>
            <person name="Alvarado L."/>
            <person name="Arachchi H.M."/>
            <person name="Berlin A."/>
            <person name="Chapman S.B."/>
            <person name="Gearin G."/>
            <person name="Goldberg J."/>
            <person name="Griggs A."/>
            <person name="Gujja S."/>
            <person name="Hansen M."/>
            <person name="Heiman D."/>
            <person name="Howarth C."/>
            <person name="Larimer J."/>
            <person name="Lui A."/>
            <person name="MacDonald P.J.P."/>
            <person name="McCowen C."/>
            <person name="Montmayeur A."/>
            <person name="Murphy C."/>
            <person name="Neiman D."/>
            <person name="Pearson M."/>
            <person name="Priest M."/>
            <person name="Roberts A."/>
            <person name="Saif S."/>
            <person name="Shea T."/>
            <person name="Sisk P."/>
            <person name="Stolte C."/>
            <person name="Sykes S."/>
            <person name="Wortman J."/>
            <person name="Nusbaum C."/>
            <person name="Birren B."/>
        </authorList>
    </citation>
    <scope>NUCLEOTIDE SEQUENCE [LARGE SCALE GENOMIC DNA]</scope>
    <source>
        <strain evidence="2 3">Pm136co</strain>
    </source>
</reference>
<dbReference type="InterPro" id="IPR036918">
    <property type="entry name" value="Pyrv_Knase_C_sf"/>
</dbReference>